<protein>
    <submittedName>
        <fullName evidence="2">Dynein 2 intermediate chain 1</fullName>
    </submittedName>
</protein>
<proteinExistence type="predicted"/>
<dbReference type="AlphaFoldDB" id="A0A4X2KKL5"/>
<dbReference type="STRING" id="29139.ENSVURP00010012353"/>
<sequence>TEPQKLQLRNTQKEERKHREKKLHKDSEMNDLFEYEEYKHKDQEREIMKSKERTGERDSHITKDTGKSYYGDRDRDKQKEKRKETKEREREKNKEKHREQDAEKEKYHRRKDKDKDKERKFKKDDFKQTFISHHNLKGFEMQDKDLEKLEKKIFSGRLTYREQKDDSERKDEDRERKYREKKYGENKEFTLRYYLHKEDGEKKHKRQKEQEQEKKHKEKNSTRERREKVSKEKSNTACDKDGEERHREKRHKDGVPFEDERLKNIADKKEKTSKEEHRKKKESKDVEKEDIDLENDGADDYTANYEDDFEDYEDDFDNGDGDGDGNDDDDDDDDNDDDNGGAEEQIKKRDEEIPLARKMEIQEIQRAINAENERIGILPSKRIQKQFQTDLEKEPRTEAKESPSRGSLCGIFMDFAAASQRQSCRNHALKQRTRSAKLLRLIDLDFSFSFSLLDLPPVNEYDMYIRNFGKRNTKQAYVQYNEDNVERDVQTDEIETHEVWTQHPGESTIVSGGKDMSDGTYVTKIDTPRLANFLRAACQVIAVLLEEDRAATEPNWNLRSQENALNISESCAQMNTNLPFLQNRKVSSLHVSQIQRQTLVSVHELPEKPFSDILDKRYILCVWDIWQPSSPQKVLICESKVMCCCFSPFKAILLFAGTIHGSVVLWDLREDSRMHHYVKLKDCVWTFRTATFSTDGVLTIVNHRSPVQSIEPVSTSVYRKQNFVLSPFSHQEEISGLSFHIASLDENGILNIWVSKLHEKNLYLPSMKKDFRSLKRAITFCVCVCVCVCVFNTSLRPMQTLIVKFLPSDPNRYIIGTDRGVISHGARHDSKVSPKLFKPQQREERPVKVTVIDFSPFGEPVFLAGCSDGSIRLHQLNSEYPVCQWNNSTNGQAIISLKWAQTRPAVFLVQDDISNIYIWDLLENDLGPVAKQLISPDKLIIATVMGDPEKTNRFLGLALAKTSGMIEIQYLKKKWASPKKEEQKRLRLLLQDAL</sequence>
<dbReference type="Gene3D" id="2.130.10.10">
    <property type="entry name" value="YVTN repeat-like/Quinoprotein amine dehydrogenase"/>
    <property type="match status" value="2"/>
</dbReference>
<dbReference type="GeneTree" id="ENSGT00390000013743"/>
<feature type="compositionally biased region" description="Basic and acidic residues" evidence="1">
    <location>
        <begin position="344"/>
        <end position="354"/>
    </location>
</feature>
<reference evidence="2" key="3">
    <citation type="submission" date="2025-09" db="UniProtKB">
        <authorList>
            <consortium name="Ensembl"/>
        </authorList>
    </citation>
    <scope>IDENTIFICATION</scope>
</reference>
<evidence type="ECO:0000256" key="1">
    <source>
        <dbReference type="SAM" id="MobiDB-lite"/>
    </source>
</evidence>
<keyword evidence="3" id="KW-1185">Reference proteome</keyword>
<dbReference type="GO" id="GO:0000242">
    <property type="term" value="C:pericentriolar material"/>
    <property type="evidence" value="ECO:0007669"/>
    <property type="project" value="Ensembl"/>
</dbReference>
<dbReference type="GO" id="GO:0005829">
    <property type="term" value="C:cytosol"/>
    <property type="evidence" value="ECO:0007669"/>
    <property type="project" value="Ensembl"/>
</dbReference>
<dbReference type="InterPro" id="IPR015943">
    <property type="entry name" value="WD40/YVTN_repeat-like_dom_sf"/>
</dbReference>
<accession>A0A4X2KKL5</accession>
<gene>
    <name evidence="2" type="primary">DYNC2I1</name>
</gene>
<dbReference type="GO" id="GO:0060271">
    <property type="term" value="P:cilium assembly"/>
    <property type="evidence" value="ECO:0007669"/>
    <property type="project" value="Ensembl"/>
</dbReference>
<organism evidence="2 3">
    <name type="scientific">Vombatus ursinus</name>
    <name type="common">Common wombat</name>
    <dbReference type="NCBI Taxonomy" id="29139"/>
    <lineage>
        <taxon>Eukaryota</taxon>
        <taxon>Metazoa</taxon>
        <taxon>Chordata</taxon>
        <taxon>Craniata</taxon>
        <taxon>Vertebrata</taxon>
        <taxon>Euteleostomi</taxon>
        <taxon>Mammalia</taxon>
        <taxon>Metatheria</taxon>
        <taxon>Diprotodontia</taxon>
        <taxon>Vombatidae</taxon>
        <taxon>Vombatus</taxon>
    </lineage>
</organism>
<dbReference type="Proteomes" id="UP000314987">
    <property type="component" value="Unassembled WGS sequence"/>
</dbReference>
<dbReference type="PANTHER" id="PTHR16022">
    <property type="entry name" value="WD REPEAT DOMAIN 60"/>
    <property type="match status" value="1"/>
</dbReference>
<feature type="compositionally biased region" description="Basic and acidic residues" evidence="1">
    <location>
        <begin position="113"/>
        <end position="127"/>
    </location>
</feature>
<dbReference type="InterPro" id="IPR036322">
    <property type="entry name" value="WD40_repeat_dom_sf"/>
</dbReference>
<feature type="compositionally biased region" description="Basic and acidic residues" evidence="1">
    <location>
        <begin position="36"/>
        <end position="106"/>
    </location>
</feature>
<dbReference type="GO" id="GO:0097546">
    <property type="term" value="C:ciliary base"/>
    <property type="evidence" value="ECO:0007669"/>
    <property type="project" value="Ensembl"/>
</dbReference>
<dbReference type="GO" id="GO:0048704">
    <property type="term" value="P:embryonic skeletal system morphogenesis"/>
    <property type="evidence" value="ECO:0007669"/>
    <property type="project" value="Ensembl"/>
</dbReference>
<dbReference type="InterPro" id="IPR042505">
    <property type="entry name" value="DYNC2I1"/>
</dbReference>
<dbReference type="FunFam" id="2.130.10.10:FF:000807">
    <property type="entry name" value="WD repeat-containing protein 60 isoform X2"/>
    <property type="match status" value="1"/>
</dbReference>
<dbReference type="GO" id="GO:0045504">
    <property type="term" value="F:dynein heavy chain binding"/>
    <property type="evidence" value="ECO:0007669"/>
    <property type="project" value="InterPro"/>
</dbReference>
<feature type="compositionally biased region" description="Acidic residues" evidence="1">
    <location>
        <begin position="288"/>
        <end position="341"/>
    </location>
</feature>
<reference evidence="2" key="2">
    <citation type="submission" date="2025-08" db="UniProtKB">
        <authorList>
            <consortium name="Ensembl"/>
        </authorList>
    </citation>
    <scope>IDENTIFICATION</scope>
</reference>
<dbReference type="InterPro" id="IPR001680">
    <property type="entry name" value="WD40_rpt"/>
</dbReference>
<reference evidence="3" key="1">
    <citation type="submission" date="2018-12" db="EMBL/GenBank/DDBJ databases">
        <authorList>
            <person name="Yazar S."/>
        </authorList>
    </citation>
    <scope>NUCLEOTIDE SEQUENCE [LARGE SCALE GENOMIC DNA]</scope>
</reference>
<dbReference type="OMA" id="ILNMWVV"/>
<dbReference type="SMART" id="SM00320">
    <property type="entry name" value="WD40"/>
    <property type="match status" value="3"/>
</dbReference>
<dbReference type="GO" id="GO:0000922">
    <property type="term" value="C:spindle pole"/>
    <property type="evidence" value="ECO:0007669"/>
    <property type="project" value="Ensembl"/>
</dbReference>
<feature type="compositionally biased region" description="Polar residues" evidence="1">
    <location>
        <begin position="1"/>
        <end position="10"/>
    </location>
</feature>
<dbReference type="Pfam" id="PF00400">
    <property type="entry name" value="WD40"/>
    <property type="match status" value="1"/>
</dbReference>
<dbReference type="SUPFAM" id="SSF50978">
    <property type="entry name" value="WD40 repeat-like"/>
    <property type="match status" value="1"/>
</dbReference>
<dbReference type="GO" id="GO:0005868">
    <property type="term" value="C:cytoplasmic dynein complex"/>
    <property type="evidence" value="ECO:0007669"/>
    <property type="project" value="Ensembl"/>
</dbReference>
<dbReference type="FunFam" id="2.130.10.10:FF:001197">
    <property type="entry name" value="WD repeat domain 60"/>
    <property type="match status" value="1"/>
</dbReference>
<evidence type="ECO:0000313" key="3">
    <source>
        <dbReference type="Proteomes" id="UP000314987"/>
    </source>
</evidence>
<name>A0A4X2KKL5_VOMUR</name>
<feature type="compositionally biased region" description="Basic and acidic residues" evidence="1">
    <location>
        <begin position="140"/>
        <end position="287"/>
    </location>
</feature>
<dbReference type="GO" id="GO:0035721">
    <property type="term" value="P:intraciliary retrograde transport"/>
    <property type="evidence" value="ECO:0007669"/>
    <property type="project" value="Ensembl"/>
</dbReference>
<feature type="region of interest" description="Disordered" evidence="1">
    <location>
        <begin position="1"/>
        <end position="354"/>
    </location>
</feature>
<dbReference type="Ensembl" id="ENSVURT00010014065.1">
    <property type="protein sequence ID" value="ENSVURP00010012353.1"/>
    <property type="gene ID" value="ENSVURG00010009431.1"/>
</dbReference>
<dbReference type="GO" id="GO:0036064">
    <property type="term" value="C:ciliary basal body"/>
    <property type="evidence" value="ECO:0007669"/>
    <property type="project" value="Ensembl"/>
</dbReference>
<dbReference type="GO" id="GO:0045503">
    <property type="term" value="F:dynein light chain binding"/>
    <property type="evidence" value="ECO:0007669"/>
    <property type="project" value="Ensembl"/>
</dbReference>
<dbReference type="PANTHER" id="PTHR16022:SF0">
    <property type="entry name" value="CYTOPLASMIC DYNEIN 2 INTERMEDIATE CHAIN 1"/>
    <property type="match status" value="1"/>
</dbReference>
<feature type="compositionally biased region" description="Basic and acidic residues" evidence="1">
    <location>
        <begin position="11"/>
        <end position="28"/>
    </location>
</feature>
<evidence type="ECO:0000313" key="2">
    <source>
        <dbReference type="Ensembl" id="ENSVURP00010012353.1"/>
    </source>
</evidence>
<dbReference type="GO" id="GO:0031021">
    <property type="term" value="C:interphase microtubule organizing center"/>
    <property type="evidence" value="ECO:0007669"/>
    <property type="project" value="Ensembl"/>
</dbReference>